<keyword evidence="3" id="KW-1133">Transmembrane helix</keyword>
<keyword evidence="7" id="KW-1185">Reference proteome</keyword>
<dbReference type="GeneID" id="100070715"/>
<dbReference type="PANTHER" id="PTHR31774">
    <property type="entry name" value="PROTEIN SHISA-9-RELATED"/>
    <property type="match status" value="1"/>
</dbReference>
<proteinExistence type="predicted"/>
<comment type="subcellular location">
    <subcellularLocation>
        <location evidence="1">Membrane</location>
    </subcellularLocation>
</comment>
<dbReference type="AlphaFoldDB" id="A0A9L0RD59"/>
<dbReference type="InterPro" id="IPR026910">
    <property type="entry name" value="Shisa"/>
</dbReference>
<reference evidence="6 7" key="1">
    <citation type="journal article" date="2009" name="Science">
        <title>Genome sequence, comparative analysis, and population genetics of the domestic horse.</title>
        <authorList>
            <consortium name="Broad Institute Genome Sequencing Platform"/>
            <consortium name="Broad Institute Whole Genome Assembly Team"/>
            <person name="Wade C.M."/>
            <person name="Giulotto E."/>
            <person name="Sigurdsson S."/>
            <person name="Zoli M."/>
            <person name="Gnerre S."/>
            <person name="Imsland F."/>
            <person name="Lear T.L."/>
            <person name="Adelson D.L."/>
            <person name="Bailey E."/>
            <person name="Bellone R.R."/>
            <person name="Bloecker H."/>
            <person name="Distl O."/>
            <person name="Edgar R.C."/>
            <person name="Garber M."/>
            <person name="Leeb T."/>
            <person name="Mauceli E."/>
            <person name="MacLeod J.N."/>
            <person name="Penedo M.C.T."/>
            <person name="Raison J.M."/>
            <person name="Sharpe T."/>
            <person name="Vogel J."/>
            <person name="Andersson L."/>
            <person name="Antczak D.F."/>
            <person name="Biagi T."/>
            <person name="Binns M.M."/>
            <person name="Chowdhary B.P."/>
            <person name="Coleman S.J."/>
            <person name="Della Valle G."/>
            <person name="Fryc S."/>
            <person name="Guerin G."/>
            <person name="Hasegawa T."/>
            <person name="Hill E.W."/>
            <person name="Jurka J."/>
            <person name="Kiialainen A."/>
            <person name="Lindgren G."/>
            <person name="Liu J."/>
            <person name="Magnani E."/>
            <person name="Mickelson J.R."/>
            <person name="Murray J."/>
            <person name="Nergadze S.G."/>
            <person name="Onofrio R."/>
            <person name="Pedroni S."/>
            <person name="Piras M.F."/>
            <person name="Raudsepp T."/>
            <person name="Rocchi M."/>
            <person name="Roeed K.H."/>
            <person name="Ryder O.A."/>
            <person name="Searle S."/>
            <person name="Skow L."/>
            <person name="Swinburne J.E."/>
            <person name="Syvaenen A.C."/>
            <person name="Tozaki T."/>
            <person name="Valberg S.J."/>
            <person name="Vaudin M."/>
            <person name="White J.R."/>
            <person name="Zody M.C."/>
            <person name="Lander E.S."/>
            <person name="Lindblad-Toh K."/>
        </authorList>
    </citation>
    <scope>NUCLEOTIDE SEQUENCE [LARGE SCALE GENOMIC DNA]</scope>
    <source>
        <strain evidence="6 7">Thoroughbred</strain>
    </source>
</reference>
<dbReference type="Ensembl" id="ENSECAT00000110604.1">
    <property type="protein sequence ID" value="ENSECAP00000060769.1"/>
    <property type="gene ID" value="ENSECAG00000031350.2"/>
</dbReference>
<sequence length="382" mass="40027">MRPQGWTAEEWAGHRGQLRWALGGFEPATLQPNCAHAKCVPPPVSFFMTQPFEALAPEGGSDRARRESQVWGTEGSWAEGRARLSVGKAQSDAVTAEWGLGVLVPGEAAAQGHTAFGANLLLGDLLALSSPHLSVLHTCAGSNVPGPGRSPCCRRGLRTLTELLKQPGPQEPLPPPLGPPLGSCVQVQMGDGLPAGSPHNGTDKKRPNNAPLGPATPGPPRGPRLQGGGNRTLQPDYAKYATLKAAALKAAEASPQDFYQRFPATEPAPVTLPARAPRPPEDLPALLNACPWAPPGYAPPAGAAPSGHYKAWTAGRPARLAPRGHLAAQASPAPRRPSHAPRRQFSVEKLPEAFSPQPPGLYSSASRGPRHLSTNSKAEVTV</sequence>
<dbReference type="GeneTree" id="ENSGT00940000163233"/>
<gene>
    <name evidence="6" type="primary">SHISA8</name>
</gene>
<evidence type="ECO:0000313" key="6">
    <source>
        <dbReference type="Ensembl" id="ENSECAP00000060769.1"/>
    </source>
</evidence>
<evidence type="ECO:0000256" key="5">
    <source>
        <dbReference type="SAM" id="MobiDB-lite"/>
    </source>
</evidence>
<reference evidence="6" key="3">
    <citation type="submission" date="2025-09" db="UniProtKB">
        <authorList>
            <consortium name="Ensembl"/>
        </authorList>
    </citation>
    <scope>IDENTIFICATION</scope>
    <source>
        <strain evidence="6">Thoroughbred</strain>
    </source>
</reference>
<accession>A0A9L0RD59</accession>
<organism evidence="6 7">
    <name type="scientific">Equus caballus</name>
    <name type="common">Horse</name>
    <dbReference type="NCBI Taxonomy" id="9796"/>
    <lineage>
        <taxon>Eukaryota</taxon>
        <taxon>Metazoa</taxon>
        <taxon>Chordata</taxon>
        <taxon>Craniata</taxon>
        <taxon>Vertebrata</taxon>
        <taxon>Euteleostomi</taxon>
        <taxon>Mammalia</taxon>
        <taxon>Eutheria</taxon>
        <taxon>Laurasiatheria</taxon>
        <taxon>Perissodactyla</taxon>
        <taxon>Equidae</taxon>
        <taxon>Equus</taxon>
    </lineage>
</organism>
<dbReference type="PANTHER" id="PTHR31774:SF14">
    <property type="entry name" value="PROTEIN SHISA-8"/>
    <property type="match status" value="1"/>
</dbReference>
<reference evidence="6" key="2">
    <citation type="submission" date="2025-08" db="UniProtKB">
        <authorList>
            <consortium name="Ensembl"/>
        </authorList>
    </citation>
    <scope>IDENTIFICATION</scope>
    <source>
        <strain evidence="6">Thoroughbred</strain>
    </source>
</reference>
<evidence type="ECO:0000256" key="1">
    <source>
        <dbReference type="ARBA" id="ARBA00004370"/>
    </source>
</evidence>
<feature type="compositionally biased region" description="Polar residues" evidence="5">
    <location>
        <begin position="372"/>
        <end position="382"/>
    </location>
</feature>
<keyword evidence="2" id="KW-0812">Transmembrane</keyword>
<feature type="region of interest" description="Disordered" evidence="5">
    <location>
        <begin position="323"/>
        <end position="382"/>
    </location>
</feature>
<dbReference type="Proteomes" id="UP000002281">
    <property type="component" value="Chromosome 28"/>
</dbReference>
<dbReference type="CTD" id="440829"/>
<evidence type="ECO:0000256" key="2">
    <source>
        <dbReference type="ARBA" id="ARBA00022692"/>
    </source>
</evidence>
<evidence type="ECO:0000313" key="7">
    <source>
        <dbReference type="Proteomes" id="UP000002281"/>
    </source>
</evidence>
<evidence type="ECO:0000256" key="4">
    <source>
        <dbReference type="ARBA" id="ARBA00023136"/>
    </source>
</evidence>
<evidence type="ECO:0000256" key="3">
    <source>
        <dbReference type="ARBA" id="ARBA00022989"/>
    </source>
</evidence>
<name>A0A9L0RD59_HORSE</name>
<keyword evidence="4" id="KW-0472">Membrane</keyword>
<dbReference type="RefSeq" id="XP_070109832.1">
    <property type="nucleotide sequence ID" value="XM_070253731.1"/>
</dbReference>
<protein>
    <submittedName>
        <fullName evidence="6">Shisa family member 8</fullName>
    </submittedName>
</protein>
<dbReference type="GO" id="GO:0016020">
    <property type="term" value="C:membrane"/>
    <property type="evidence" value="ECO:0007669"/>
    <property type="project" value="UniProtKB-SubCell"/>
</dbReference>
<feature type="region of interest" description="Disordered" evidence="5">
    <location>
        <begin position="165"/>
        <end position="234"/>
    </location>
</feature>
<feature type="compositionally biased region" description="Pro residues" evidence="5">
    <location>
        <begin position="169"/>
        <end position="179"/>
    </location>
</feature>